<dbReference type="EMBL" id="NKHU02000029">
    <property type="protein sequence ID" value="RHZ63457.1"/>
    <property type="molecule type" value="Genomic_DNA"/>
</dbReference>
<dbReference type="VEuPathDB" id="FungiDB:CDV56_108717"/>
<keyword evidence="3" id="KW-1185">Reference proteome</keyword>
<name>A0A397HKF4_ASPTH</name>
<comment type="caution">
    <text evidence="2">The sequence shown here is derived from an EMBL/GenBank/DDBJ whole genome shotgun (WGS) entry which is preliminary data.</text>
</comment>
<accession>A0A397HKF4</accession>
<evidence type="ECO:0000313" key="2">
    <source>
        <dbReference type="EMBL" id="RHZ63457.1"/>
    </source>
</evidence>
<sequence length="99" mass="10809">MKFTAALLALPLAASAWKVTTGYWASSEVDYCTSATLAKGLEVTVSELPKNQKVMLFSDADCEDLEFSIAEAGTTALPTDIKSFQVLEFEPNTKRKDLK</sequence>
<proteinExistence type="predicted"/>
<feature type="signal peptide" evidence="1">
    <location>
        <begin position="1"/>
        <end position="16"/>
    </location>
</feature>
<gene>
    <name evidence="2" type="ORF">CDV56_108717</name>
</gene>
<dbReference type="RefSeq" id="XP_026617160.1">
    <property type="nucleotide sequence ID" value="XM_026762336.1"/>
</dbReference>
<keyword evidence="1" id="KW-0732">Signal</keyword>
<dbReference type="AlphaFoldDB" id="A0A397HKF4"/>
<evidence type="ECO:0000256" key="1">
    <source>
        <dbReference type="SAM" id="SignalP"/>
    </source>
</evidence>
<dbReference type="GeneID" id="38130691"/>
<evidence type="ECO:0000313" key="3">
    <source>
        <dbReference type="Proteomes" id="UP000215305"/>
    </source>
</evidence>
<organism evidence="2 3">
    <name type="scientific">Aspergillus thermomutatus</name>
    <name type="common">Neosartorya pseudofischeri</name>
    <dbReference type="NCBI Taxonomy" id="41047"/>
    <lineage>
        <taxon>Eukaryota</taxon>
        <taxon>Fungi</taxon>
        <taxon>Dikarya</taxon>
        <taxon>Ascomycota</taxon>
        <taxon>Pezizomycotina</taxon>
        <taxon>Eurotiomycetes</taxon>
        <taxon>Eurotiomycetidae</taxon>
        <taxon>Eurotiales</taxon>
        <taxon>Aspergillaceae</taxon>
        <taxon>Aspergillus</taxon>
        <taxon>Aspergillus subgen. Fumigati</taxon>
    </lineage>
</organism>
<dbReference type="Proteomes" id="UP000215305">
    <property type="component" value="Unassembled WGS sequence"/>
</dbReference>
<reference evidence="2" key="1">
    <citation type="submission" date="2018-08" db="EMBL/GenBank/DDBJ databases">
        <title>Draft genome sequence of azole-resistant Aspergillus thermomutatus (Neosartorya pseudofischeri) strain HMR AF 39, isolated from a human nasal aspirate.</title>
        <authorList>
            <person name="Parent-Michaud M."/>
            <person name="Dufresne P.J."/>
            <person name="Fournier E."/>
            <person name="Martineau C."/>
            <person name="Moreira S."/>
            <person name="Perkins V."/>
            <person name="De Repentigny L."/>
            <person name="Dufresne S.F."/>
        </authorList>
    </citation>
    <scope>NUCLEOTIDE SEQUENCE [LARGE SCALE GENOMIC DNA]</scope>
    <source>
        <strain evidence="2">HMR AF 39</strain>
    </source>
</reference>
<feature type="chain" id="PRO_5017459120" evidence="1">
    <location>
        <begin position="17"/>
        <end position="99"/>
    </location>
</feature>
<dbReference type="OrthoDB" id="4451108at2759"/>
<protein>
    <submittedName>
        <fullName evidence="2">Uncharacterized protein</fullName>
    </submittedName>
</protein>